<sequence length="199" mass="21480">MAFSSSTFHCTFSTRSSPLSPPLPTPLRGLVSPPLPSPLRGLVSPPLPSPLRGLVGSATRRPVSTAPRRPGAVGLPRGHVSRPPAARSTPGFGCSRNWFHKKIRRTAWIAAAEDLAAFADCLFLDLAPTKTACGPDVPNFPLELYFSATIRINACGCFLRLEPTDRVDRSTCRTTSNSRDPVVLLSRSRPTFVRSLAFS</sequence>
<feature type="region of interest" description="Disordered" evidence="1">
    <location>
        <begin position="50"/>
        <end position="88"/>
    </location>
</feature>
<evidence type="ECO:0000313" key="2">
    <source>
        <dbReference type="EMBL" id="CAG6503326.1"/>
    </source>
</evidence>
<reference evidence="2" key="1">
    <citation type="submission" date="2021-05" db="EMBL/GenBank/DDBJ databases">
        <authorList>
            <person name="Alioto T."/>
            <person name="Alioto T."/>
            <person name="Gomez Garrido J."/>
        </authorList>
    </citation>
    <scope>NUCLEOTIDE SEQUENCE</scope>
</reference>
<feature type="compositionally biased region" description="Low complexity" evidence="1">
    <location>
        <begin position="1"/>
        <end position="18"/>
    </location>
</feature>
<dbReference type="EMBL" id="HBUE01251433">
    <property type="protein sequence ID" value="CAG6554573.1"/>
    <property type="molecule type" value="Transcribed_RNA"/>
</dbReference>
<accession>A0A8D8D168</accession>
<feature type="region of interest" description="Disordered" evidence="1">
    <location>
        <begin position="1"/>
        <end position="25"/>
    </location>
</feature>
<protein>
    <submittedName>
        <fullName evidence="2">(northern house mosquito) hypothetical protein</fullName>
    </submittedName>
</protein>
<proteinExistence type="predicted"/>
<evidence type="ECO:0000256" key="1">
    <source>
        <dbReference type="SAM" id="MobiDB-lite"/>
    </source>
</evidence>
<name>A0A8D8D168_CULPI</name>
<dbReference type="AlphaFoldDB" id="A0A8D8D168"/>
<organism evidence="2">
    <name type="scientific">Culex pipiens</name>
    <name type="common">House mosquito</name>
    <dbReference type="NCBI Taxonomy" id="7175"/>
    <lineage>
        <taxon>Eukaryota</taxon>
        <taxon>Metazoa</taxon>
        <taxon>Ecdysozoa</taxon>
        <taxon>Arthropoda</taxon>
        <taxon>Hexapoda</taxon>
        <taxon>Insecta</taxon>
        <taxon>Pterygota</taxon>
        <taxon>Neoptera</taxon>
        <taxon>Endopterygota</taxon>
        <taxon>Diptera</taxon>
        <taxon>Nematocera</taxon>
        <taxon>Culicoidea</taxon>
        <taxon>Culicidae</taxon>
        <taxon>Culicinae</taxon>
        <taxon>Culicini</taxon>
        <taxon>Culex</taxon>
        <taxon>Culex</taxon>
    </lineage>
</organism>
<dbReference type="EMBL" id="HBUE01146523">
    <property type="protein sequence ID" value="CAG6503326.1"/>
    <property type="molecule type" value="Transcribed_RNA"/>
</dbReference>